<gene>
    <name evidence="2" type="ORF">GCM10007989_03830</name>
</gene>
<evidence type="ECO:0000313" key="2">
    <source>
        <dbReference type="EMBL" id="GHA12593.1"/>
    </source>
</evidence>
<dbReference type="AlphaFoldDB" id="A0A918RTU6"/>
<reference evidence="2" key="2">
    <citation type="submission" date="2020-09" db="EMBL/GenBank/DDBJ databases">
        <authorList>
            <person name="Sun Q."/>
            <person name="Kim S."/>
        </authorList>
    </citation>
    <scope>NUCLEOTIDE SEQUENCE</scope>
    <source>
        <strain evidence="2">KCTC 32437</strain>
    </source>
</reference>
<sequence length="75" mass="8310">MADAGVEARLTPLTTSMTARHKRAAKARQGFCAEWATGKLQTHYARTEAIDPLLDNTPEARRMPPQRHVLGCAKH</sequence>
<evidence type="ECO:0000256" key="1">
    <source>
        <dbReference type="SAM" id="MobiDB-lite"/>
    </source>
</evidence>
<protein>
    <submittedName>
        <fullName evidence="2">Uncharacterized protein</fullName>
    </submittedName>
</protein>
<feature type="region of interest" description="Disordered" evidence="1">
    <location>
        <begin position="56"/>
        <end position="75"/>
    </location>
</feature>
<reference evidence="2" key="1">
    <citation type="journal article" date="2014" name="Int. J. Syst. Evol. Microbiol.">
        <title>Complete genome sequence of Corynebacterium casei LMG S-19264T (=DSM 44701T), isolated from a smear-ripened cheese.</title>
        <authorList>
            <consortium name="US DOE Joint Genome Institute (JGI-PGF)"/>
            <person name="Walter F."/>
            <person name="Albersmeier A."/>
            <person name="Kalinowski J."/>
            <person name="Ruckert C."/>
        </authorList>
    </citation>
    <scope>NUCLEOTIDE SEQUENCE</scope>
    <source>
        <strain evidence="2">KCTC 32437</strain>
    </source>
</reference>
<accession>A0A918RTU6</accession>
<evidence type="ECO:0000313" key="3">
    <source>
        <dbReference type="Proteomes" id="UP000646579"/>
    </source>
</evidence>
<dbReference type="EMBL" id="BMZE01000001">
    <property type="protein sequence ID" value="GHA12593.1"/>
    <property type="molecule type" value="Genomic_DNA"/>
</dbReference>
<name>A0A918RTU6_9HYPH</name>
<keyword evidence="3" id="KW-1185">Reference proteome</keyword>
<organism evidence="2 3">
    <name type="scientific">Devosia pacifica</name>
    <dbReference type="NCBI Taxonomy" id="1335967"/>
    <lineage>
        <taxon>Bacteria</taxon>
        <taxon>Pseudomonadati</taxon>
        <taxon>Pseudomonadota</taxon>
        <taxon>Alphaproteobacteria</taxon>
        <taxon>Hyphomicrobiales</taxon>
        <taxon>Devosiaceae</taxon>
        <taxon>Devosia</taxon>
    </lineage>
</organism>
<proteinExistence type="predicted"/>
<comment type="caution">
    <text evidence="2">The sequence shown here is derived from an EMBL/GenBank/DDBJ whole genome shotgun (WGS) entry which is preliminary data.</text>
</comment>
<dbReference type="Proteomes" id="UP000646579">
    <property type="component" value="Unassembled WGS sequence"/>
</dbReference>